<organism evidence="2 3">
    <name type="scientific">Luteolibacter arcticus</name>
    <dbReference type="NCBI Taxonomy" id="1581411"/>
    <lineage>
        <taxon>Bacteria</taxon>
        <taxon>Pseudomonadati</taxon>
        <taxon>Verrucomicrobiota</taxon>
        <taxon>Verrucomicrobiia</taxon>
        <taxon>Verrucomicrobiales</taxon>
        <taxon>Verrucomicrobiaceae</taxon>
        <taxon>Luteolibacter</taxon>
    </lineage>
</organism>
<protein>
    <submittedName>
        <fullName evidence="2">Uncharacterized protein</fullName>
    </submittedName>
</protein>
<evidence type="ECO:0000256" key="1">
    <source>
        <dbReference type="SAM" id="Phobius"/>
    </source>
</evidence>
<keyword evidence="1" id="KW-0812">Transmembrane</keyword>
<dbReference type="Proteomes" id="UP001320876">
    <property type="component" value="Unassembled WGS sequence"/>
</dbReference>
<keyword evidence="1" id="KW-0472">Membrane</keyword>
<reference evidence="2 3" key="1">
    <citation type="submission" date="2022-10" db="EMBL/GenBank/DDBJ databases">
        <title>Luteolibacter arcticus strain CCTCC AB 2014275, whole genome shotgun sequencing project.</title>
        <authorList>
            <person name="Zhao G."/>
            <person name="Shen L."/>
        </authorList>
    </citation>
    <scope>NUCLEOTIDE SEQUENCE [LARGE SCALE GENOMIC DNA]</scope>
    <source>
        <strain evidence="2 3">CCTCC AB 2014275</strain>
    </source>
</reference>
<feature type="transmembrane region" description="Helical" evidence="1">
    <location>
        <begin position="418"/>
        <end position="439"/>
    </location>
</feature>
<feature type="transmembrane region" description="Helical" evidence="1">
    <location>
        <begin position="498"/>
        <end position="516"/>
    </location>
</feature>
<proteinExistence type="predicted"/>
<name>A0ABT3GLW3_9BACT</name>
<evidence type="ECO:0000313" key="3">
    <source>
        <dbReference type="Proteomes" id="UP001320876"/>
    </source>
</evidence>
<comment type="caution">
    <text evidence="2">The sequence shown here is derived from an EMBL/GenBank/DDBJ whole genome shotgun (WGS) entry which is preliminary data.</text>
</comment>
<evidence type="ECO:0000313" key="2">
    <source>
        <dbReference type="EMBL" id="MCW1924510.1"/>
    </source>
</evidence>
<feature type="transmembrane region" description="Helical" evidence="1">
    <location>
        <begin position="610"/>
        <end position="631"/>
    </location>
</feature>
<feature type="transmembrane region" description="Helical" evidence="1">
    <location>
        <begin position="568"/>
        <end position="590"/>
    </location>
</feature>
<dbReference type="RefSeq" id="WP_264488617.1">
    <property type="nucleotide sequence ID" value="NZ_JAPDDT010000008.1"/>
</dbReference>
<gene>
    <name evidence="2" type="ORF">OKA05_18235</name>
</gene>
<dbReference type="EMBL" id="JAPDDT010000008">
    <property type="protein sequence ID" value="MCW1924510.1"/>
    <property type="molecule type" value="Genomic_DNA"/>
</dbReference>
<feature type="transmembrane region" description="Helical" evidence="1">
    <location>
        <begin position="528"/>
        <end position="548"/>
    </location>
</feature>
<keyword evidence="3" id="KW-1185">Reference proteome</keyword>
<keyword evidence="1" id="KW-1133">Transmembrane helix</keyword>
<feature type="transmembrane region" description="Helical" evidence="1">
    <location>
        <begin position="460"/>
        <end position="478"/>
    </location>
</feature>
<sequence length="669" mass="72480">MTPDVEQFLDLATRPLEATPGEREEAKGELMSRIAHAGVPYEMLDLAEPLERLQKAKPAKHGLRRAALIAGALLITGGAAVASRTLAHELLMMSQAGMMSVQIRFGGFGSEAVPPEPLLHHVRSRAPGLPLGLHPQAGAAEETASALQKNPDDLPMWQEHVTRQVRESSWSGLAQEESDAIARLDADNALWPLIQVTPHMEKVKQTSTFSLPGGVAIMEPEFQSALQRFSEAAAKSVYRDHSRALKRRQLDAFPPDQSLSDSVVSTGFADLASSPTGTISDGFESLAKTHCERLVAAGDKAGLLKFFEEWKLVLHLILRSEAPGALDYSGVLSQVTRMETTISGAFVELGMTAEAGEAEHLVKGISNVIYSGGSGAIPPELEGVAGARIDAESLIPLGLTAEELRPSRSAELCYFDRILGTILVVLSLVFTGLVALETCRRSKVVKAMARGLTPLLHPRDQWWIGGLGLALPWLWWWAIVRMSPLGMRDAKFEEWTALVWLLQPVAGVAFGMVMLLQATRWRWGVRGGFIGLGVSLPWTGWGAAALTGSAIPSAGAIRYLPLNDDETAAWLLGVAGMAACGVLWFLWQGIMNLFTPRSGALRPNLTMRAALPWAIAGVATLLASVAVVTAMERYWFAKDPLFPSWTSKTHINAIEERADREIQEALRGL</sequence>
<accession>A0ABT3GLW3</accession>